<keyword evidence="3" id="KW-1185">Reference proteome</keyword>
<feature type="transmembrane region" description="Helical" evidence="1">
    <location>
        <begin position="20"/>
        <end position="42"/>
    </location>
</feature>
<keyword evidence="1" id="KW-0812">Transmembrane</keyword>
<reference evidence="2" key="1">
    <citation type="submission" date="2022-08" db="EMBL/GenBank/DDBJ databases">
        <authorList>
            <person name="Gutierrez-Valencia J."/>
        </authorList>
    </citation>
    <scope>NUCLEOTIDE SEQUENCE</scope>
</reference>
<comment type="caution">
    <text evidence="2">The sequence shown here is derived from an EMBL/GenBank/DDBJ whole genome shotgun (WGS) entry which is preliminary data.</text>
</comment>
<name>A0AAV0LJD0_9ROSI</name>
<evidence type="ECO:0000256" key="1">
    <source>
        <dbReference type="SAM" id="Phobius"/>
    </source>
</evidence>
<evidence type="ECO:0000313" key="2">
    <source>
        <dbReference type="EMBL" id="CAI0433526.1"/>
    </source>
</evidence>
<protein>
    <submittedName>
        <fullName evidence="2">Uncharacterized protein</fullName>
    </submittedName>
</protein>
<keyword evidence="1" id="KW-1133">Transmembrane helix</keyword>
<dbReference type="EMBL" id="CAMGYJ010000006">
    <property type="protein sequence ID" value="CAI0433526.1"/>
    <property type="molecule type" value="Genomic_DNA"/>
</dbReference>
<accession>A0AAV0LJD0</accession>
<dbReference type="Proteomes" id="UP001154282">
    <property type="component" value="Unassembled WGS sequence"/>
</dbReference>
<keyword evidence="1" id="KW-0472">Membrane</keyword>
<proteinExistence type="predicted"/>
<evidence type="ECO:0000313" key="3">
    <source>
        <dbReference type="Proteomes" id="UP001154282"/>
    </source>
</evidence>
<organism evidence="2 3">
    <name type="scientific">Linum tenue</name>
    <dbReference type="NCBI Taxonomy" id="586396"/>
    <lineage>
        <taxon>Eukaryota</taxon>
        <taxon>Viridiplantae</taxon>
        <taxon>Streptophyta</taxon>
        <taxon>Embryophyta</taxon>
        <taxon>Tracheophyta</taxon>
        <taxon>Spermatophyta</taxon>
        <taxon>Magnoliopsida</taxon>
        <taxon>eudicotyledons</taxon>
        <taxon>Gunneridae</taxon>
        <taxon>Pentapetalae</taxon>
        <taxon>rosids</taxon>
        <taxon>fabids</taxon>
        <taxon>Malpighiales</taxon>
        <taxon>Linaceae</taxon>
        <taxon>Linum</taxon>
    </lineage>
</organism>
<sequence>MKFNCVWVISAGSGSRSRSGVIVILGKIVFLLSIDLCLFELYSNIFIHLHMIIKYSSTIC</sequence>
<dbReference type="AlphaFoldDB" id="A0AAV0LJD0"/>
<gene>
    <name evidence="2" type="ORF">LITE_LOCUS23908</name>
</gene>